<keyword evidence="5" id="KW-0804">Transcription</keyword>
<evidence type="ECO:0000256" key="1">
    <source>
        <dbReference type="ARBA" id="ARBA00004123"/>
    </source>
</evidence>
<feature type="domain" description="BZIP" evidence="8">
    <location>
        <begin position="168"/>
        <end position="231"/>
    </location>
</feature>
<sequence>MTTVEQQQQQQQQQSNGNHSTGSFDPNKALKNYAANMAMSSLYWPPAAGFDPSNPTSMYAAYTQASALAAAAAAQQGGATNGRSGSLVNGGASTAGVVSTTAPTGSAILPATPPYTAQAPAALNASVQPTTTALANGGGPVALSLPAHSTTPTTPKKKAEPVPEHMKDNNYWERRKRNNESARRSRESRRIKEEQIALRVVYLEQENLQLRTELSMLRGELEKLRMILYNTHH</sequence>
<feature type="region of interest" description="Disordered" evidence="7">
    <location>
        <begin position="131"/>
        <end position="190"/>
    </location>
</feature>
<dbReference type="PANTHER" id="PTHR11988">
    <property type="entry name" value="THYROTROPH EMBRYONIC FACTOR RELATED"/>
    <property type="match status" value="1"/>
</dbReference>
<keyword evidence="3" id="KW-0805">Transcription regulation</keyword>
<evidence type="ECO:0000256" key="7">
    <source>
        <dbReference type="SAM" id="MobiDB-lite"/>
    </source>
</evidence>
<evidence type="ECO:0000313" key="9">
    <source>
        <dbReference type="EMBL" id="KRY72798.1"/>
    </source>
</evidence>
<evidence type="ECO:0000256" key="4">
    <source>
        <dbReference type="ARBA" id="ARBA00023125"/>
    </source>
</evidence>
<dbReference type="PANTHER" id="PTHR11988:SF27">
    <property type="entry name" value="GH27708P"/>
    <property type="match status" value="1"/>
</dbReference>
<dbReference type="InterPro" id="IPR004827">
    <property type="entry name" value="bZIP"/>
</dbReference>
<organism evidence="9 10">
    <name type="scientific">Trichinella pseudospiralis</name>
    <name type="common">Parasitic roundworm</name>
    <dbReference type="NCBI Taxonomy" id="6337"/>
    <lineage>
        <taxon>Eukaryota</taxon>
        <taxon>Metazoa</taxon>
        <taxon>Ecdysozoa</taxon>
        <taxon>Nematoda</taxon>
        <taxon>Enoplea</taxon>
        <taxon>Dorylaimia</taxon>
        <taxon>Trichinellida</taxon>
        <taxon>Trichinellidae</taxon>
        <taxon>Trichinella</taxon>
    </lineage>
</organism>
<keyword evidence="4" id="KW-0238">DNA-binding</keyword>
<gene>
    <name evidence="9" type="primary">Hlf</name>
    <name evidence="9" type="ORF">T4A_5520</name>
</gene>
<dbReference type="AlphaFoldDB" id="A0A0V1EG88"/>
<dbReference type="PROSITE" id="PS50217">
    <property type="entry name" value="BZIP"/>
    <property type="match status" value="1"/>
</dbReference>
<feature type="compositionally biased region" description="Low complexity" evidence="7">
    <location>
        <begin position="1"/>
        <end position="14"/>
    </location>
</feature>
<comment type="subcellular location">
    <subcellularLocation>
        <location evidence="1">Nucleus</location>
    </subcellularLocation>
</comment>
<evidence type="ECO:0000256" key="2">
    <source>
        <dbReference type="ARBA" id="ARBA00006079"/>
    </source>
</evidence>
<comment type="caution">
    <text evidence="9">The sequence shown here is derived from an EMBL/GenBank/DDBJ whole genome shotgun (WGS) entry which is preliminary data.</text>
</comment>
<dbReference type="Gene3D" id="1.20.5.170">
    <property type="match status" value="1"/>
</dbReference>
<dbReference type="Proteomes" id="UP000054632">
    <property type="component" value="Unassembled WGS sequence"/>
</dbReference>
<dbReference type="EMBL" id="JYDR01000040">
    <property type="protein sequence ID" value="KRY72798.1"/>
    <property type="molecule type" value="Genomic_DNA"/>
</dbReference>
<comment type="similarity">
    <text evidence="2">Belongs to the bZIP family. NFIL3 subfamily.</text>
</comment>
<feature type="region of interest" description="Disordered" evidence="7">
    <location>
        <begin position="1"/>
        <end position="29"/>
    </location>
</feature>
<feature type="compositionally biased region" description="Basic and acidic residues" evidence="7">
    <location>
        <begin position="157"/>
        <end position="190"/>
    </location>
</feature>
<keyword evidence="6" id="KW-0539">Nucleus</keyword>
<accession>A0A0V1EG88</accession>
<dbReference type="InterPro" id="IPR040223">
    <property type="entry name" value="PAR_bZIP"/>
</dbReference>
<proteinExistence type="inferred from homology"/>
<dbReference type="GO" id="GO:0000978">
    <property type="term" value="F:RNA polymerase II cis-regulatory region sequence-specific DNA binding"/>
    <property type="evidence" value="ECO:0007669"/>
    <property type="project" value="TreeGrafter"/>
</dbReference>
<dbReference type="Pfam" id="PF07716">
    <property type="entry name" value="bZIP_2"/>
    <property type="match status" value="1"/>
</dbReference>
<feature type="compositionally biased region" description="Polar residues" evidence="7">
    <location>
        <begin position="15"/>
        <end position="24"/>
    </location>
</feature>
<evidence type="ECO:0000256" key="6">
    <source>
        <dbReference type="ARBA" id="ARBA00023242"/>
    </source>
</evidence>
<evidence type="ECO:0000313" key="10">
    <source>
        <dbReference type="Proteomes" id="UP000054632"/>
    </source>
</evidence>
<protein>
    <submittedName>
        <fullName evidence="9">Hepatic leukemia factor</fullName>
    </submittedName>
</protein>
<dbReference type="GO" id="GO:0005634">
    <property type="term" value="C:nucleus"/>
    <property type="evidence" value="ECO:0007669"/>
    <property type="project" value="UniProtKB-SubCell"/>
</dbReference>
<dbReference type="FunFam" id="1.20.5.170:FF:000025">
    <property type="entry name" value="nuclear factor interleukin-3-regulated protein-like"/>
    <property type="match status" value="1"/>
</dbReference>
<dbReference type="InterPro" id="IPR046347">
    <property type="entry name" value="bZIP_sf"/>
</dbReference>
<dbReference type="GO" id="GO:0000981">
    <property type="term" value="F:DNA-binding transcription factor activity, RNA polymerase II-specific"/>
    <property type="evidence" value="ECO:0007669"/>
    <property type="project" value="TreeGrafter"/>
</dbReference>
<dbReference type="SUPFAM" id="SSF57959">
    <property type="entry name" value="Leucine zipper domain"/>
    <property type="match status" value="1"/>
</dbReference>
<evidence type="ECO:0000256" key="3">
    <source>
        <dbReference type="ARBA" id="ARBA00023015"/>
    </source>
</evidence>
<evidence type="ECO:0000256" key="5">
    <source>
        <dbReference type="ARBA" id="ARBA00023163"/>
    </source>
</evidence>
<reference evidence="9 10" key="1">
    <citation type="submission" date="2015-01" db="EMBL/GenBank/DDBJ databases">
        <title>Evolution of Trichinella species and genotypes.</title>
        <authorList>
            <person name="Korhonen P.K."/>
            <person name="Edoardo P."/>
            <person name="Giuseppe L.R."/>
            <person name="Gasser R.B."/>
        </authorList>
    </citation>
    <scope>NUCLEOTIDE SEQUENCE [LARGE SCALE GENOMIC DNA]</scope>
    <source>
        <strain evidence="9">ISS13</strain>
    </source>
</reference>
<dbReference type="CDD" id="cd14695">
    <property type="entry name" value="bZIP_HLF"/>
    <property type="match status" value="1"/>
</dbReference>
<name>A0A0V1EG88_TRIPS</name>
<evidence type="ECO:0000259" key="8">
    <source>
        <dbReference type="PROSITE" id="PS50217"/>
    </source>
</evidence>
<dbReference type="SMART" id="SM00338">
    <property type="entry name" value="BRLZ"/>
    <property type="match status" value="1"/>
</dbReference>